<organism evidence="3 4">
    <name type="scientific">Marchantia polymorpha</name>
    <name type="common">Common liverwort</name>
    <name type="synonym">Marchantia aquatica</name>
    <dbReference type="NCBI Taxonomy" id="3197"/>
    <lineage>
        <taxon>Eukaryota</taxon>
        <taxon>Viridiplantae</taxon>
        <taxon>Streptophyta</taxon>
        <taxon>Embryophyta</taxon>
        <taxon>Marchantiophyta</taxon>
        <taxon>Marchantiopsida</taxon>
        <taxon>Marchantiidae</taxon>
        <taxon>Marchantiales</taxon>
        <taxon>Marchantiaceae</taxon>
        <taxon>Marchantia</taxon>
    </lineage>
</organism>
<keyword evidence="1" id="KW-0812">Transmembrane</keyword>
<dbReference type="Pfam" id="PF05514">
    <property type="entry name" value="HR_lesion"/>
    <property type="match status" value="1"/>
</dbReference>
<keyword evidence="1" id="KW-0472">Membrane</keyword>
<name>A0A2R6WSX7_MARPO</name>
<keyword evidence="4" id="KW-1185">Reference proteome</keyword>
<dbReference type="OMA" id="FNAFVNH"/>
<evidence type="ECO:0000313" key="3">
    <source>
        <dbReference type="EMBL" id="PTQ36956.1"/>
    </source>
</evidence>
<evidence type="ECO:0000256" key="1">
    <source>
        <dbReference type="SAM" id="Phobius"/>
    </source>
</evidence>
<evidence type="ECO:0000313" key="4">
    <source>
        <dbReference type="Proteomes" id="UP000244005"/>
    </source>
</evidence>
<dbReference type="AlphaFoldDB" id="A0A2R6WSX7"/>
<feature type="transmembrane region" description="Helical" evidence="1">
    <location>
        <begin position="89"/>
        <end position="106"/>
    </location>
</feature>
<sequence length="157" mass="17521">MGFLSFAGRVLFAAIFILAAWQKVNDFGQDGGGAIKTLNPKFATFRGHVFNTLGFELPEIKTKHLLMTAIGLEGIGGILFIFGSNLGAYLLLIFLAAVTPIMHDFYNYDFSSPDYVLHFMQFLKNLSLFGSLLFYLGMKNSVMKTMKRKQSMKVKAV</sequence>
<evidence type="ECO:0000256" key="2">
    <source>
        <dbReference type="SAM" id="SignalP"/>
    </source>
</evidence>
<feature type="signal peptide" evidence="2">
    <location>
        <begin position="1"/>
        <end position="26"/>
    </location>
</feature>
<feature type="chain" id="PRO_5015333268" evidence="2">
    <location>
        <begin position="27"/>
        <end position="157"/>
    </location>
</feature>
<dbReference type="EMBL" id="KZ772732">
    <property type="protein sequence ID" value="PTQ36956.1"/>
    <property type="molecule type" value="Genomic_DNA"/>
</dbReference>
<dbReference type="PANTHER" id="PTHR31474">
    <property type="entry name" value="HR-LIKE LESION-INDUCER"/>
    <property type="match status" value="1"/>
</dbReference>
<reference evidence="4" key="1">
    <citation type="journal article" date="2017" name="Cell">
        <title>Insights into land plant evolution garnered from the Marchantia polymorpha genome.</title>
        <authorList>
            <person name="Bowman J.L."/>
            <person name="Kohchi T."/>
            <person name="Yamato K.T."/>
            <person name="Jenkins J."/>
            <person name="Shu S."/>
            <person name="Ishizaki K."/>
            <person name="Yamaoka S."/>
            <person name="Nishihama R."/>
            <person name="Nakamura Y."/>
            <person name="Berger F."/>
            <person name="Adam C."/>
            <person name="Aki S.S."/>
            <person name="Althoff F."/>
            <person name="Araki T."/>
            <person name="Arteaga-Vazquez M.A."/>
            <person name="Balasubrmanian S."/>
            <person name="Barry K."/>
            <person name="Bauer D."/>
            <person name="Boehm C.R."/>
            <person name="Briginshaw L."/>
            <person name="Caballero-Perez J."/>
            <person name="Catarino B."/>
            <person name="Chen F."/>
            <person name="Chiyoda S."/>
            <person name="Chovatia M."/>
            <person name="Davies K.M."/>
            <person name="Delmans M."/>
            <person name="Demura T."/>
            <person name="Dierschke T."/>
            <person name="Dolan L."/>
            <person name="Dorantes-Acosta A.E."/>
            <person name="Eklund D.M."/>
            <person name="Florent S.N."/>
            <person name="Flores-Sandoval E."/>
            <person name="Fujiyama A."/>
            <person name="Fukuzawa H."/>
            <person name="Galik B."/>
            <person name="Grimanelli D."/>
            <person name="Grimwood J."/>
            <person name="Grossniklaus U."/>
            <person name="Hamada T."/>
            <person name="Haseloff J."/>
            <person name="Hetherington A.J."/>
            <person name="Higo A."/>
            <person name="Hirakawa Y."/>
            <person name="Hundley H.N."/>
            <person name="Ikeda Y."/>
            <person name="Inoue K."/>
            <person name="Inoue S.I."/>
            <person name="Ishida S."/>
            <person name="Jia Q."/>
            <person name="Kakita M."/>
            <person name="Kanazawa T."/>
            <person name="Kawai Y."/>
            <person name="Kawashima T."/>
            <person name="Kennedy M."/>
            <person name="Kinose K."/>
            <person name="Kinoshita T."/>
            <person name="Kohara Y."/>
            <person name="Koide E."/>
            <person name="Komatsu K."/>
            <person name="Kopischke S."/>
            <person name="Kubo M."/>
            <person name="Kyozuka J."/>
            <person name="Lagercrantz U."/>
            <person name="Lin S.S."/>
            <person name="Lindquist E."/>
            <person name="Lipzen A.M."/>
            <person name="Lu C.W."/>
            <person name="De Luna E."/>
            <person name="Martienssen R.A."/>
            <person name="Minamino N."/>
            <person name="Mizutani M."/>
            <person name="Mizutani M."/>
            <person name="Mochizuki N."/>
            <person name="Monte I."/>
            <person name="Mosher R."/>
            <person name="Nagasaki H."/>
            <person name="Nakagami H."/>
            <person name="Naramoto S."/>
            <person name="Nishitani K."/>
            <person name="Ohtani M."/>
            <person name="Okamoto T."/>
            <person name="Okumura M."/>
            <person name="Phillips J."/>
            <person name="Pollak B."/>
            <person name="Reinders A."/>
            <person name="Rovekamp M."/>
            <person name="Sano R."/>
            <person name="Sawa S."/>
            <person name="Schmid M.W."/>
            <person name="Shirakawa M."/>
            <person name="Solano R."/>
            <person name="Spunde A."/>
            <person name="Suetsugu N."/>
            <person name="Sugano S."/>
            <person name="Sugiyama A."/>
            <person name="Sun R."/>
            <person name="Suzuki Y."/>
            <person name="Takenaka M."/>
            <person name="Takezawa D."/>
            <person name="Tomogane H."/>
            <person name="Tsuzuki M."/>
            <person name="Ueda T."/>
            <person name="Umeda M."/>
            <person name="Ward J.M."/>
            <person name="Watanabe Y."/>
            <person name="Yazaki K."/>
            <person name="Yokoyama R."/>
            <person name="Yoshitake Y."/>
            <person name="Yotsui I."/>
            <person name="Zachgo S."/>
            <person name="Schmutz J."/>
        </authorList>
    </citation>
    <scope>NUCLEOTIDE SEQUENCE [LARGE SCALE GENOMIC DNA]</scope>
    <source>
        <strain evidence="4">Tak-1</strain>
    </source>
</reference>
<keyword evidence="1" id="KW-1133">Transmembrane helix</keyword>
<gene>
    <name evidence="3" type="ORF">MARPO_0060s0044</name>
</gene>
<feature type="transmembrane region" description="Helical" evidence="1">
    <location>
        <begin position="118"/>
        <end position="138"/>
    </location>
</feature>
<dbReference type="PANTHER" id="PTHR31474:SF1">
    <property type="entry name" value="EXPRESSED PROTEIN"/>
    <property type="match status" value="1"/>
</dbReference>
<keyword evidence="2" id="KW-0732">Signal</keyword>
<dbReference type="Proteomes" id="UP000244005">
    <property type="component" value="Unassembled WGS sequence"/>
</dbReference>
<protein>
    <submittedName>
        <fullName evidence="3">Uncharacterized protein</fullName>
    </submittedName>
</protein>
<dbReference type="OrthoDB" id="529675at2759"/>
<dbReference type="InterPro" id="IPR008637">
    <property type="entry name" value="HR_lesion"/>
</dbReference>
<accession>A0A2R6WSX7</accession>
<dbReference type="Gramene" id="Mp6g08770.1">
    <property type="protein sequence ID" value="Mp6g08770.1.cds"/>
    <property type="gene ID" value="Mp6g08770"/>
</dbReference>
<proteinExistence type="predicted"/>